<comment type="similarity">
    <text evidence="1">Belongs to the AB hydrolase superfamily.</text>
</comment>
<dbReference type="EMBL" id="UZWD01000004">
    <property type="protein sequence ID" value="VDS02896.1"/>
    <property type="molecule type" value="Genomic_DNA"/>
</dbReference>
<evidence type="ECO:0000256" key="1">
    <source>
        <dbReference type="ARBA" id="ARBA00008645"/>
    </source>
</evidence>
<dbReference type="Gene3D" id="3.40.50.1820">
    <property type="entry name" value="alpha/beta hydrolase"/>
    <property type="match status" value="1"/>
</dbReference>
<dbReference type="PANTHER" id="PTHR43039">
    <property type="entry name" value="ESTERASE-RELATED"/>
    <property type="match status" value="1"/>
</dbReference>
<keyword evidence="4" id="KW-1185">Reference proteome</keyword>
<name>A0A447I606_9HYPH</name>
<organism evidence="3 4">
    <name type="scientific">Devosia equisanguinis</name>
    <dbReference type="NCBI Taxonomy" id="2490941"/>
    <lineage>
        <taxon>Bacteria</taxon>
        <taxon>Pseudomonadati</taxon>
        <taxon>Pseudomonadota</taxon>
        <taxon>Alphaproteobacteria</taxon>
        <taxon>Hyphomicrobiales</taxon>
        <taxon>Devosiaceae</taxon>
        <taxon>Devosia</taxon>
    </lineage>
</organism>
<dbReference type="RefSeq" id="WP_126148531.1">
    <property type="nucleotide sequence ID" value="NZ_JBHTMH010000006.1"/>
</dbReference>
<dbReference type="Pfam" id="PF00561">
    <property type="entry name" value="Abhydrolase_1"/>
    <property type="match status" value="1"/>
</dbReference>
<dbReference type="PRINTS" id="PR00111">
    <property type="entry name" value="ABHYDROLASE"/>
</dbReference>
<evidence type="ECO:0000313" key="4">
    <source>
        <dbReference type="Proteomes" id="UP000268844"/>
    </source>
</evidence>
<dbReference type="InterPro" id="IPR029058">
    <property type="entry name" value="AB_hydrolase_fold"/>
</dbReference>
<dbReference type="SUPFAM" id="SSF53474">
    <property type="entry name" value="alpha/beta-Hydrolases"/>
    <property type="match status" value="1"/>
</dbReference>
<evidence type="ECO:0000313" key="3">
    <source>
        <dbReference type="EMBL" id="VDS02896.1"/>
    </source>
</evidence>
<proteinExistence type="inferred from homology"/>
<dbReference type="Proteomes" id="UP000268844">
    <property type="component" value="Unassembled WGS sequence"/>
</dbReference>
<feature type="domain" description="AB hydrolase-1" evidence="2">
    <location>
        <begin position="20"/>
        <end position="252"/>
    </location>
</feature>
<gene>
    <name evidence="3" type="primary">rsbQ</name>
    <name evidence="3" type="ORF">DEVEQU_00015</name>
</gene>
<dbReference type="InterPro" id="IPR000073">
    <property type="entry name" value="AB_hydrolase_1"/>
</dbReference>
<sequence>MFTNVLSRNNVAIRGDGERTLVLAHGFGCDQNMWQRLMPHLDGFRLVLFDYTGSGGSDLSAFDLDRHSRLEGFAEDLGEICEALDLRGATLVGHSVSGLIGLISAVASPARFADIVMVCPSPCFLNLPGYAGGFERSDLEELISLMDRNYIGWAQHLAPLVSGQPADSELSEELRRSFCSTDPLTARTFAEATFLSDHRDLLSRAAHPVLLVQSERDSLAATSVGRYMHDALPNSQYEVIDADGHCLHMTHPTQVATLIREFTGV</sequence>
<dbReference type="OrthoDB" id="8680283at2"/>
<accession>A0A447I606</accession>
<reference evidence="3 4" key="1">
    <citation type="submission" date="2018-12" db="EMBL/GenBank/DDBJ databases">
        <authorList>
            <person name="Criscuolo A."/>
        </authorList>
    </citation>
    <scope>NUCLEOTIDE SEQUENCE [LARGE SCALE GENOMIC DNA]</scope>
    <source>
        <strain evidence="3">ACIP1116281</strain>
    </source>
</reference>
<dbReference type="AlphaFoldDB" id="A0A447I606"/>
<evidence type="ECO:0000259" key="2">
    <source>
        <dbReference type="Pfam" id="PF00561"/>
    </source>
</evidence>
<protein>
    <submittedName>
        <fullName evidence="3">Sigma factor SigB regulation protein RsbQ</fullName>
    </submittedName>
</protein>